<dbReference type="InterPro" id="IPR000432">
    <property type="entry name" value="DNA_mismatch_repair_MutS_C"/>
</dbReference>
<evidence type="ECO:0000313" key="1">
    <source>
        <dbReference type="EMBL" id="URZ13122.1"/>
    </source>
</evidence>
<reference evidence="1 2" key="1">
    <citation type="submission" date="2022-04" db="EMBL/GenBank/DDBJ databases">
        <title>Genome sequence of C. roseum typestrain.</title>
        <authorList>
            <person name="Poehlein A."/>
            <person name="Schoch T."/>
            <person name="Duerre P."/>
            <person name="Daniel R."/>
        </authorList>
    </citation>
    <scope>NUCLEOTIDE SEQUENCE [LARGE SCALE GENOMIC DNA]</scope>
    <source>
        <strain evidence="1 2">DSM 7320</strain>
    </source>
</reference>
<dbReference type="CDD" id="cd03283">
    <property type="entry name" value="ABC_MutS-like"/>
    <property type="match status" value="1"/>
</dbReference>
<dbReference type="Pfam" id="PF00488">
    <property type="entry name" value="MutS_V"/>
    <property type="match status" value="1"/>
</dbReference>
<dbReference type="InterPro" id="IPR036187">
    <property type="entry name" value="DNA_mismatch_repair_MutS_sf"/>
</dbReference>
<dbReference type="InterPro" id="IPR007696">
    <property type="entry name" value="DNA_mismatch_repair_MutS_core"/>
</dbReference>
<dbReference type="PANTHER" id="PTHR11361">
    <property type="entry name" value="DNA MISMATCH REPAIR PROTEIN MUTS FAMILY MEMBER"/>
    <property type="match status" value="1"/>
</dbReference>
<evidence type="ECO:0000313" key="2">
    <source>
        <dbReference type="Proteomes" id="UP000190951"/>
    </source>
</evidence>
<gene>
    <name evidence="1" type="primary">mutS_2</name>
    <name evidence="1" type="ORF">CROST_038720</name>
</gene>
<dbReference type="Pfam" id="PF05192">
    <property type="entry name" value="MutS_III"/>
    <property type="match status" value="1"/>
</dbReference>
<dbReference type="KEGG" id="crw:CROST_038720"/>
<dbReference type="AlphaFoldDB" id="A0A1S8L811"/>
<proteinExistence type="predicted"/>
<dbReference type="Gene3D" id="1.10.1420.10">
    <property type="match status" value="1"/>
</dbReference>
<dbReference type="SUPFAM" id="SSF52540">
    <property type="entry name" value="P-loop containing nucleoside triphosphate hydrolases"/>
    <property type="match status" value="1"/>
</dbReference>
<dbReference type="GO" id="GO:0030983">
    <property type="term" value="F:mismatched DNA binding"/>
    <property type="evidence" value="ECO:0007669"/>
    <property type="project" value="InterPro"/>
</dbReference>
<accession>A0A1S8L811</accession>
<organism evidence="1 2">
    <name type="scientific">Clostridium felsineum</name>
    <dbReference type="NCBI Taxonomy" id="36839"/>
    <lineage>
        <taxon>Bacteria</taxon>
        <taxon>Bacillati</taxon>
        <taxon>Bacillota</taxon>
        <taxon>Clostridia</taxon>
        <taxon>Eubacteriales</taxon>
        <taxon>Clostridiaceae</taxon>
        <taxon>Clostridium</taxon>
    </lineage>
</organism>
<dbReference type="RefSeq" id="WP_077832198.1">
    <property type="nucleotide sequence ID" value="NZ_CP096983.1"/>
</dbReference>
<dbReference type="GO" id="GO:0140664">
    <property type="term" value="F:ATP-dependent DNA damage sensor activity"/>
    <property type="evidence" value="ECO:0007669"/>
    <property type="project" value="InterPro"/>
</dbReference>
<dbReference type="GO" id="GO:0005829">
    <property type="term" value="C:cytosol"/>
    <property type="evidence" value="ECO:0007669"/>
    <property type="project" value="TreeGrafter"/>
</dbReference>
<name>A0A1S8L811_9CLOT</name>
<dbReference type="GO" id="GO:0005524">
    <property type="term" value="F:ATP binding"/>
    <property type="evidence" value="ECO:0007669"/>
    <property type="project" value="InterPro"/>
</dbReference>
<dbReference type="SMART" id="SM00534">
    <property type="entry name" value="MUTSac"/>
    <property type="match status" value="1"/>
</dbReference>
<dbReference type="InterPro" id="IPR027417">
    <property type="entry name" value="P-loop_NTPase"/>
</dbReference>
<sequence>MNKNEEFLHRIENFKREQVKLKQNYNMMSLLRLLVFVVALSFTYFLVKNPSVFILIGTILSYALFVYILKIHEKIADRLAVADNLVNVNEKYLKRIDGTWTSFEDIGEEFQDEEYPYLGDLDIFGKKSLFQLINTAVTFLGRKSLAEALKSPNKDIEIIKKRQKAVEELKGKVDFCQRIEAQGVSNELGENPEELFDDLENTHHLFGSFIIEAFIRVLPVISIVMTIIIIYMKLRAYYWVIGALFVLHMLINVLGYLKVAPVLKTIYKIRKDLKAYFRILDIVENEEFKSDYLKELKSALYFENKPAYKIFKSLISITEKLELKSNIFGYVIFGIIMLWDYQCVFEFERWKDRYGSAVSKWVHVIGEFESVSSLSVIFKLNEHMVFPAIAEEGLEFSGQQVGHPLISEDKRVNNDVDMDNKIFVITGANMAGKTTFLRTVGINLVLAYAGAPVCASNLKCSIVDIYTSMRITDDLNNGMSTFYVELMRIKKMIENVNKKTPMIFLIDEIFHGTNSNDRIAGAKKVLKILNEDWIFGLISTHDFELCELESDEKRRIKNYHFSETYLEDKILFDYKLKTGPSDTTNAKYLMKMIGINVD</sequence>
<dbReference type="Proteomes" id="UP000190951">
    <property type="component" value="Chromosome"/>
</dbReference>
<dbReference type="SUPFAM" id="SSF48334">
    <property type="entry name" value="DNA repair protein MutS, domain III"/>
    <property type="match status" value="1"/>
</dbReference>
<dbReference type="Gene3D" id="3.40.50.300">
    <property type="entry name" value="P-loop containing nucleotide triphosphate hydrolases"/>
    <property type="match status" value="1"/>
</dbReference>
<dbReference type="EMBL" id="CP096983">
    <property type="protein sequence ID" value="URZ13122.1"/>
    <property type="molecule type" value="Genomic_DNA"/>
</dbReference>
<dbReference type="STRING" id="84029.CROST_18500"/>
<dbReference type="InterPro" id="IPR045076">
    <property type="entry name" value="MutS"/>
</dbReference>
<dbReference type="PANTHER" id="PTHR11361:SF99">
    <property type="entry name" value="DNA MISMATCH REPAIR PROTEIN"/>
    <property type="match status" value="1"/>
</dbReference>
<dbReference type="GO" id="GO:0006298">
    <property type="term" value="P:mismatch repair"/>
    <property type="evidence" value="ECO:0007669"/>
    <property type="project" value="InterPro"/>
</dbReference>
<protein>
    <submittedName>
        <fullName evidence="1">DNA mismatch repair protein MutS</fullName>
    </submittedName>
</protein>
<keyword evidence="2" id="KW-1185">Reference proteome</keyword>